<dbReference type="Gene3D" id="3.20.20.70">
    <property type="entry name" value="Aldolase class I"/>
    <property type="match status" value="1"/>
</dbReference>
<dbReference type="InterPro" id="IPR035587">
    <property type="entry name" value="DUS-like_FMN-bd"/>
</dbReference>
<evidence type="ECO:0000256" key="8">
    <source>
        <dbReference type="ARBA" id="ARBA00023002"/>
    </source>
</evidence>
<dbReference type="GO" id="GO:0000049">
    <property type="term" value="F:tRNA binding"/>
    <property type="evidence" value="ECO:0007669"/>
    <property type="project" value="UniProtKB-KW"/>
</dbReference>
<evidence type="ECO:0000313" key="11">
    <source>
        <dbReference type="Proteomes" id="UP000823388"/>
    </source>
</evidence>
<dbReference type="SUPFAM" id="SSF51395">
    <property type="entry name" value="FMN-linked oxidoreductases"/>
    <property type="match status" value="1"/>
</dbReference>
<dbReference type="NCBIfam" id="NF008774">
    <property type="entry name" value="PRK11815.1"/>
    <property type="match status" value="1"/>
</dbReference>
<dbReference type="PROSITE" id="PS01136">
    <property type="entry name" value="UPF0034"/>
    <property type="match status" value="1"/>
</dbReference>
<evidence type="ECO:0000259" key="9">
    <source>
        <dbReference type="Pfam" id="PF01207"/>
    </source>
</evidence>
<evidence type="ECO:0000256" key="7">
    <source>
        <dbReference type="ARBA" id="ARBA00022884"/>
    </source>
</evidence>
<dbReference type="PANTHER" id="PTHR42907:SF1">
    <property type="entry name" value="FMN-LINKED OXIDOREDUCTASES SUPERFAMILY PROTEIN"/>
    <property type="match status" value="1"/>
</dbReference>
<dbReference type="InterPro" id="IPR004653">
    <property type="entry name" value="DusA"/>
</dbReference>
<feature type="domain" description="DUS-like FMN-binding" evidence="9">
    <location>
        <begin position="8"/>
        <end position="237"/>
    </location>
</feature>
<dbReference type="InterPro" id="IPR013785">
    <property type="entry name" value="Aldolase_TIM"/>
</dbReference>
<evidence type="ECO:0000256" key="2">
    <source>
        <dbReference type="ARBA" id="ARBA00022555"/>
    </source>
</evidence>
<dbReference type="GO" id="GO:0050660">
    <property type="term" value="F:flavin adenine dinucleotide binding"/>
    <property type="evidence" value="ECO:0007669"/>
    <property type="project" value="InterPro"/>
</dbReference>
<dbReference type="Pfam" id="PF01207">
    <property type="entry name" value="Dus"/>
    <property type="match status" value="1"/>
</dbReference>
<evidence type="ECO:0000313" key="10">
    <source>
        <dbReference type="EMBL" id="KAG2656222.1"/>
    </source>
</evidence>
<keyword evidence="8" id="KW-0560">Oxidoreductase</keyword>
<accession>A0A8T0X3U4</accession>
<reference evidence="10" key="1">
    <citation type="submission" date="2020-05" db="EMBL/GenBank/DDBJ databases">
        <title>WGS assembly of Panicum virgatum.</title>
        <authorList>
            <person name="Lovell J.T."/>
            <person name="Jenkins J."/>
            <person name="Shu S."/>
            <person name="Juenger T.E."/>
            <person name="Schmutz J."/>
        </authorList>
    </citation>
    <scope>NUCLEOTIDE SEQUENCE</scope>
    <source>
        <strain evidence="10">AP13</strain>
    </source>
</reference>
<dbReference type="GO" id="GO:0017150">
    <property type="term" value="F:tRNA dihydrouridine synthase activity"/>
    <property type="evidence" value="ECO:0007669"/>
    <property type="project" value="InterPro"/>
</dbReference>
<name>A0A8T0X3U4_PANVG</name>
<dbReference type="AlphaFoldDB" id="A0A8T0X3U4"/>
<evidence type="ECO:0000256" key="4">
    <source>
        <dbReference type="ARBA" id="ARBA00022643"/>
    </source>
</evidence>
<dbReference type="CDD" id="cd02801">
    <property type="entry name" value="DUS_like_FMN"/>
    <property type="match status" value="1"/>
</dbReference>
<keyword evidence="4" id="KW-0288">FMN</keyword>
<evidence type="ECO:0000256" key="1">
    <source>
        <dbReference type="ARBA" id="ARBA00001917"/>
    </source>
</evidence>
<keyword evidence="7" id="KW-0694">RNA-binding</keyword>
<evidence type="ECO:0000256" key="5">
    <source>
        <dbReference type="ARBA" id="ARBA00022694"/>
    </source>
</evidence>
<dbReference type="EMBL" id="CM029037">
    <property type="protein sequence ID" value="KAG2656222.1"/>
    <property type="molecule type" value="Genomic_DNA"/>
</dbReference>
<evidence type="ECO:0000256" key="6">
    <source>
        <dbReference type="ARBA" id="ARBA00022857"/>
    </source>
</evidence>
<dbReference type="InterPro" id="IPR018517">
    <property type="entry name" value="tRNA_hU_synthase_CS"/>
</dbReference>
<proteinExistence type="predicted"/>
<protein>
    <recommendedName>
        <fullName evidence="9">DUS-like FMN-binding domain-containing protein</fullName>
    </recommendedName>
</protein>
<comment type="caution">
    <text evidence="10">The sequence shown here is derived from an EMBL/GenBank/DDBJ whole genome shotgun (WGS) entry which is preliminary data.</text>
</comment>
<dbReference type="Proteomes" id="UP000823388">
    <property type="component" value="Chromosome 1K"/>
</dbReference>
<keyword evidence="2" id="KW-0820">tRNA-binding</keyword>
<keyword evidence="11" id="KW-1185">Reference proteome</keyword>
<evidence type="ECO:0000256" key="3">
    <source>
        <dbReference type="ARBA" id="ARBA00022630"/>
    </source>
</evidence>
<sequence length="240" mass="26800">MLWFPCSVAPMMDWTDNHYRTLARLISRHAWLYTEMVVAETIVHQKDNLDRFLAFPEDQHPIVLQIGGSNLENLAKATKLANAYSYDEINLNCGCPSGKVAGHGCFGARLMLDPEFVGDAMSAIAANCDVPVSVKCRIGVDDHDSYEELCEFVDKVVSKSPTRHFIIHARKALLNGLSPAENRKVPPLKYEYYFALLRDFPQVKFTLNGGITTIDEVSLSIRQGANGVMVGRAAYNKYVL</sequence>
<organism evidence="10 11">
    <name type="scientific">Panicum virgatum</name>
    <name type="common">Blackwell switchgrass</name>
    <dbReference type="NCBI Taxonomy" id="38727"/>
    <lineage>
        <taxon>Eukaryota</taxon>
        <taxon>Viridiplantae</taxon>
        <taxon>Streptophyta</taxon>
        <taxon>Embryophyta</taxon>
        <taxon>Tracheophyta</taxon>
        <taxon>Spermatophyta</taxon>
        <taxon>Magnoliopsida</taxon>
        <taxon>Liliopsida</taxon>
        <taxon>Poales</taxon>
        <taxon>Poaceae</taxon>
        <taxon>PACMAD clade</taxon>
        <taxon>Panicoideae</taxon>
        <taxon>Panicodae</taxon>
        <taxon>Paniceae</taxon>
        <taxon>Panicinae</taxon>
        <taxon>Panicum</taxon>
        <taxon>Panicum sect. Hiantes</taxon>
    </lineage>
</organism>
<comment type="cofactor">
    <cofactor evidence="1">
        <name>FMN</name>
        <dbReference type="ChEBI" id="CHEBI:58210"/>
    </cofactor>
</comment>
<keyword evidence="6" id="KW-0521">NADP</keyword>
<gene>
    <name evidence="10" type="ORF">PVAP13_1KG069500</name>
</gene>
<keyword evidence="3" id="KW-0285">Flavoprotein</keyword>
<dbReference type="PANTHER" id="PTHR42907">
    <property type="entry name" value="FMN-LINKED OXIDOREDUCTASES SUPERFAMILY PROTEIN"/>
    <property type="match status" value="1"/>
</dbReference>
<keyword evidence="5" id="KW-0819">tRNA processing</keyword>